<feature type="binding site" evidence="8">
    <location>
        <begin position="136"/>
        <end position="137"/>
    </location>
    <ligand>
        <name>ATP</name>
        <dbReference type="ChEBI" id="CHEBI:30616"/>
    </ligand>
</feature>
<dbReference type="Pfam" id="PF05191">
    <property type="entry name" value="ADK_lid"/>
    <property type="match status" value="1"/>
</dbReference>
<evidence type="ECO:0000256" key="1">
    <source>
        <dbReference type="ARBA" id="ARBA00022679"/>
    </source>
</evidence>
<feature type="binding site" evidence="8">
    <location>
        <begin position="57"/>
        <end position="59"/>
    </location>
    <ligand>
        <name>AMP</name>
        <dbReference type="ChEBI" id="CHEBI:456215"/>
    </ligand>
</feature>
<evidence type="ECO:0000256" key="6">
    <source>
        <dbReference type="ARBA" id="ARBA00022833"/>
    </source>
</evidence>
<dbReference type="RefSeq" id="WP_022046381.1">
    <property type="nucleotide sequence ID" value="NZ_CP173697.1"/>
</dbReference>
<feature type="binding site" evidence="8">
    <location>
        <position position="36"/>
    </location>
    <ligand>
        <name>AMP</name>
        <dbReference type="ChEBI" id="CHEBI:456215"/>
    </ligand>
</feature>
<dbReference type="NCBIfam" id="TIGR01351">
    <property type="entry name" value="adk"/>
    <property type="match status" value="1"/>
</dbReference>
<comment type="domain">
    <text evidence="8">Consists of three domains, a large central CORE domain and two small peripheral domains, NMPbind and LID, which undergo movements during catalysis. The LID domain closes over the site of phosphoryl transfer upon ATP binding. Assembling and dissambling the active center during each catalytic cycle provides an effective means to prevent ATP hydrolysis. Some bacteria have evolved a zinc-coordinating structure that stabilizes the LID domain.</text>
</comment>
<evidence type="ECO:0000256" key="3">
    <source>
        <dbReference type="ARBA" id="ARBA00022727"/>
    </source>
</evidence>
<evidence type="ECO:0000313" key="17">
    <source>
        <dbReference type="Proteomes" id="UP000446657"/>
    </source>
</evidence>
<feature type="binding site" evidence="8">
    <location>
        <position position="31"/>
    </location>
    <ligand>
        <name>AMP</name>
        <dbReference type="ChEBI" id="CHEBI:456215"/>
    </ligand>
</feature>
<feature type="binding site" evidence="8">
    <location>
        <position position="150"/>
    </location>
    <ligand>
        <name>Zn(2+)</name>
        <dbReference type="ChEBI" id="CHEBI:29105"/>
        <note>structural</note>
    </ligand>
</feature>
<dbReference type="InterPro" id="IPR007862">
    <property type="entry name" value="Adenylate_kinase_lid-dom"/>
</dbReference>
<feature type="region of interest" description="NMP" evidence="8">
    <location>
        <begin position="30"/>
        <end position="59"/>
    </location>
</feature>
<dbReference type="PANTHER" id="PTHR23359">
    <property type="entry name" value="NUCLEOTIDE KINASE"/>
    <property type="match status" value="1"/>
</dbReference>
<feature type="binding site" evidence="8">
    <location>
        <position position="130"/>
    </location>
    <ligand>
        <name>Zn(2+)</name>
        <dbReference type="ChEBI" id="CHEBI:29105"/>
        <note>structural</note>
    </ligand>
</feature>
<dbReference type="GO" id="GO:0004017">
    <property type="term" value="F:AMP kinase activity"/>
    <property type="evidence" value="ECO:0007669"/>
    <property type="project" value="UniProtKB-UniRule"/>
</dbReference>
<comment type="subunit">
    <text evidence="8 10">Monomer.</text>
</comment>
<dbReference type="STRING" id="301302.ERS852420_02598"/>
<evidence type="ECO:0000313" key="14">
    <source>
        <dbReference type="EMBL" id="MTR81647.1"/>
    </source>
</evidence>
<dbReference type="NCBIfam" id="NF001381">
    <property type="entry name" value="PRK00279.1-3"/>
    <property type="match status" value="1"/>
</dbReference>
<dbReference type="InterPro" id="IPR006259">
    <property type="entry name" value="Adenyl_kin_sub"/>
</dbReference>
<dbReference type="InterPro" id="IPR027417">
    <property type="entry name" value="P-loop_NTPase"/>
</dbReference>
<keyword evidence="4 8" id="KW-0547">Nucleotide-binding</keyword>
<comment type="similarity">
    <text evidence="8 9">Belongs to the adenylate kinase family.</text>
</comment>
<protein>
    <recommendedName>
        <fullName evidence="8 10">Adenylate kinase</fullName>
        <shortName evidence="8">AK</shortName>
        <ecNumber evidence="8 10">2.7.4.3</ecNumber>
    </recommendedName>
    <alternativeName>
        <fullName evidence="8">ATP-AMP transphosphorylase</fullName>
    </alternativeName>
    <alternativeName>
        <fullName evidence="8">ATP:AMP phosphotransferase</fullName>
    </alternativeName>
    <alternativeName>
        <fullName evidence="8">Adenylate monophosphate kinase</fullName>
    </alternativeName>
</protein>
<dbReference type="UniPathway" id="UPA00588">
    <property type="reaction ID" value="UER00649"/>
</dbReference>
<dbReference type="Pfam" id="PF00406">
    <property type="entry name" value="ADK"/>
    <property type="match status" value="1"/>
</dbReference>
<comment type="pathway">
    <text evidence="8">Purine metabolism; AMP biosynthesis via salvage pathway; AMP from ADP: step 1/1.</text>
</comment>
<reference evidence="12" key="1">
    <citation type="submission" date="2015-05" db="EMBL/GenBank/DDBJ databases">
        <authorList>
            <person name="Wang D.B."/>
            <person name="Wang M."/>
        </authorList>
    </citation>
    <scope>NUCLEOTIDE SEQUENCE [LARGE SCALE GENOMIC DNA]</scope>
    <source>
        <strain evidence="12">M72</strain>
    </source>
</reference>
<reference evidence="14 17" key="3">
    <citation type="journal article" date="2019" name="Nat. Med.">
        <title>A library of human gut bacterial isolates paired with longitudinal multiomics data enables mechanistic microbiome research.</title>
        <authorList>
            <person name="Poyet M."/>
            <person name="Groussin M."/>
            <person name="Gibbons S.M."/>
            <person name="Avila-Pacheco J."/>
            <person name="Jiang X."/>
            <person name="Kearney S.M."/>
            <person name="Perrotta A.R."/>
            <person name="Berdy B."/>
            <person name="Zhao S."/>
            <person name="Lieberman T.D."/>
            <person name="Swanson P.K."/>
            <person name="Smith M."/>
            <person name="Roesemann S."/>
            <person name="Alexander J.E."/>
            <person name="Rich S.A."/>
            <person name="Livny J."/>
            <person name="Vlamakis H."/>
            <person name="Clish C."/>
            <person name="Bullock K."/>
            <person name="Deik A."/>
            <person name="Scott J."/>
            <person name="Pierce K.A."/>
            <person name="Xavier R.J."/>
            <person name="Alm E.J."/>
        </authorList>
    </citation>
    <scope>NUCLEOTIDE SEQUENCE [LARGE SCALE GENOMIC DNA]</scope>
    <source>
        <strain evidence="14 17">BIOML-A1</strain>
    </source>
</reference>
<dbReference type="Proteomes" id="UP000049979">
    <property type="component" value="Unassembled WGS sequence"/>
</dbReference>
<evidence type="ECO:0000313" key="16">
    <source>
        <dbReference type="Proteomes" id="UP000095495"/>
    </source>
</evidence>
<keyword evidence="5 8" id="KW-0418">Kinase</keyword>
<dbReference type="NCBIfam" id="NF011100">
    <property type="entry name" value="PRK14527.1"/>
    <property type="match status" value="1"/>
</dbReference>
<evidence type="ECO:0000313" key="12">
    <source>
        <dbReference type="EMBL" id="CRL42886.1"/>
    </source>
</evidence>
<keyword evidence="7 8" id="KW-0067">ATP-binding</keyword>
<feature type="binding site" evidence="8">
    <location>
        <position position="160"/>
    </location>
    <ligand>
        <name>AMP</name>
        <dbReference type="ChEBI" id="CHEBI:456215"/>
    </ligand>
</feature>
<dbReference type="PRINTS" id="PR00094">
    <property type="entry name" value="ADENYLTKNASE"/>
</dbReference>
<dbReference type="EMBL" id="WNAL01000013">
    <property type="protein sequence ID" value="MTR81647.1"/>
    <property type="molecule type" value="Genomic_DNA"/>
</dbReference>
<dbReference type="GO" id="GO:0005737">
    <property type="term" value="C:cytoplasm"/>
    <property type="evidence" value="ECO:0007669"/>
    <property type="project" value="UniProtKB-SubCell"/>
</dbReference>
<dbReference type="InterPro" id="IPR000850">
    <property type="entry name" value="Adenylat/UMP-CMP_kin"/>
</dbReference>
<keyword evidence="15" id="KW-1185">Reference proteome</keyword>
<name>A0A0M6WZ87_9FIRM</name>
<evidence type="ECO:0000259" key="11">
    <source>
        <dbReference type="Pfam" id="PF05191"/>
    </source>
</evidence>
<feature type="binding site" evidence="8">
    <location>
        <begin position="85"/>
        <end position="88"/>
    </location>
    <ligand>
        <name>AMP</name>
        <dbReference type="ChEBI" id="CHEBI:456215"/>
    </ligand>
</feature>
<dbReference type="AlphaFoldDB" id="A0A0M6WZ87"/>
<evidence type="ECO:0000256" key="4">
    <source>
        <dbReference type="ARBA" id="ARBA00022741"/>
    </source>
</evidence>
<dbReference type="PROSITE" id="PS00113">
    <property type="entry name" value="ADENYLATE_KINASE"/>
    <property type="match status" value="1"/>
</dbReference>
<accession>A0A0M6WZ87</accession>
<comment type="subcellular location">
    <subcellularLocation>
        <location evidence="8 10">Cytoplasm</location>
    </subcellularLocation>
</comment>
<reference evidence="15" key="2">
    <citation type="submission" date="2015-05" db="EMBL/GenBank/DDBJ databases">
        <authorList>
            <consortium name="Pathogen Informatics"/>
        </authorList>
    </citation>
    <scope>NUCLEOTIDE SEQUENCE [LARGE SCALE GENOMIC DNA]</scope>
    <source>
        <strain evidence="13 16">2789STDY5608863</strain>
        <strain evidence="15">M72</strain>
    </source>
</reference>
<dbReference type="GeneID" id="99747701"/>
<dbReference type="GO" id="GO:0044209">
    <property type="term" value="P:AMP salvage"/>
    <property type="evidence" value="ECO:0007669"/>
    <property type="project" value="UniProtKB-UniRule"/>
</dbReference>
<feature type="domain" description="Adenylate kinase active site lid" evidence="11">
    <location>
        <begin position="127"/>
        <end position="162"/>
    </location>
</feature>
<feature type="binding site" evidence="8">
    <location>
        <position position="153"/>
    </location>
    <ligand>
        <name>Zn(2+)</name>
        <dbReference type="ChEBI" id="CHEBI:29105"/>
        <note>structural</note>
    </ligand>
</feature>
<dbReference type="CDD" id="cd01428">
    <property type="entry name" value="ADK"/>
    <property type="match status" value="1"/>
</dbReference>
<feature type="region of interest" description="LID" evidence="8">
    <location>
        <begin position="126"/>
        <end position="163"/>
    </location>
</feature>
<evidence type="ECO:0000256" key="9">
    <source>
        <dbReference type="RuleBase" id="RU003330"/>
    </source>
</evidence>
<dbReference type="GO" id="GO:0005524">
    <property type="term" value="F:ATP binding"/>
    <property type="evidence" value="ECO:0007669"/>
    <property type="project" value="UniProtKB-UniRule"/>
</dbReference>
<feature type="binding site" evidence="8">
    <location>
        <begin position="10"/>
        <end position="15"/>
    </location>
    <ligand>
        <name>ATP</name>
        <dbReference type="ChEBI" id="CHEBI:30616"/>
    </ligand>
</feature>
<feature type="binding site" evidence="8">
    <location>
        <position position="92"/>
    </location>
    <ligand>
        <name>AMP</name>
        <dbReference type="ChEBI" id="CHEBI:456215"/>
    </ligand>
</feature>
<dbReference type="FunFam" id="3.40.50.300:FF:000106">
    <property type="entry name" value="Adenylate kinase mitochondrial"/>
    <property type="match status" value="1"/>
</dbReference>
<dbReference type="OrthoDB" id="9805030at2"/>
<feature type="binding site" evidence="8">
    <location>
        <position position="199"/>
    </location>
    <ligand>
        <name>ATP</name>
        <dbReference type="ChEBI" id="CHEBI:30616"/>
    </ligand>
</feature>
<dbReference type="GO" id="GO:0008270">
    <property type="term" value="F:zinc ion binding"/>
    <property type="evidence" value="ECO:0007669"/>
    <property type="project" value="UniProtKB-UniRule"/>
</dbReference>
<dbReference type="NCBIfam" id="NF001379">
    <property type="entry name" value="PRK00279.1-1"/>
    <property type="match status" value="1"/>
</dbReference>
<dbReference type="Proteomes" id="UP000095495">
    <property type="component" value="Unassembled WGS sequence"/>
</dbReference>
<dbReference type="SUPFAM" id="SSF52540">
    <property type="entry name" value="P-loop containing nucleoside triphosphate hydrolases"/>
    <property type="match status" value="1"/>
</dbReference>
<feature type="binding site" evidence="8">
    <location>
        <position position="133"/>
    </location>
    <ligand>
        <name>Zn(2+)</name>
        <dbReference type="ChEBI" id="CHEBI:29105"/>
        <note>structural</note>
    </ligand>
</feature>
<organism evidence="12 15">
    <name type="scientific">Roseburia faecis</name>
    <dbReference type="NCBI Taxonomy" id="301302"/>
    <lineage>
        <taxon>Bacteria</taxon>
        <taxon>Bacillati</taxon>
        <taxon>Bacillota</taxon>
        <taxon>Clostridia</taxon>
        <taxon>Lachnospirales</taxon>
        <taxon>Lachnospiraceae</taxon>
        <taxon>Roseburia</taxon>
    </lineage>
</organism>
<feature type="binding site" evidence="8">
    <location>
        <position position="127"/>
    </location>
    <ligand>
        <name>ATP</name>
        <dbReference type="ChEBI" id="CHEBI:30616"/>
    </ligand>
</feature>
<dbReference type="HAMAP" id="MF_00235">
    <property type="entry name" value="Adenylate_kinase_Adk"/>
    <property type="match status" value="1"/>
</dbReference>
<keyword evidence="6 8" id="KW-0862">Zinc</keyword>
<keyword evidence="1 8" id="KW-0808">Transferase</keyword>
<sequence length="214" mass="23468">MKIIMLGAPGAGKGTQAKQIAAKYQIPHISTGDIFRANIKNGTELGKKAKTYMDQGALVPDELTCDLVMDRIQQDDCKNGFVLDGFPRTIPQAEALDAALKKISQTMDYAIDVDVPDENIVKRMGGRRACLNCGATYHIVFNPTKVEGKCDACGAETVLRDDDKPETVQKRLSVYHEQTQPLIDYYKAQGILKSVDGTKPMDEVFTDIVAILGE</sequence>
<evidence type="ECO:0000256" key="2">
    <source>
        <dbReference type="ARBA" id="ARBA00022723"/>
    </source>
</evidence>
<keyword evidence="8" id="KW-0963">Cytoplasm</keyword>
<dbReference type="InterPro" id="IPR033690">
    <property type="entry name" value="Adenylat_kinase_CS"/>
</dbReference>
<comment type="function">
    <text evidence="8">Catalyzes the reversible transfer of the terminal phosphate group between ATP and AMP. Plays an important role in cellular energy homeostasis and in adenine nucleotide metabolism.</text>
</comment>
<evidence type="ECO:0000313" key="13">
    <source>
        <dbReference type="EMBL" id="CUN08551.1"/>
    </source>
</evidence>
<dbReference type="NCBIfam" id="NF001380">
    <property type="entry name" value="PRK00279.1-2"/>
    <property type="match status" value="1"/>
</dbReference>
<evidence type="ECO:0000256" key="5">
    <source>
        <dbReference type="ARBA" id="ARBA00022777"/>
    </source>
</evidence>
<gene>
    <name evidence="8 12" type="primary">adk</name>
    <name evidence="13" type="ORF">ERS852420_02598</name>
    <name evidence="14" type="ORF">GMD30_07970</name>
    <name evidence="12" type="ORF">M72_17261</name>
</gene>
<keyword evidence="3 8" id="KW-0545">Nucleotide biosynthesis</keyword>
<evidence type="ECO:0000256" key="10">
    <source>
        <dbReference type="RuleBase" id="RU003331"/>
    </source>
</evidence>
<dbReference type="Gene3D" id="3.40.50.300">
    <property type="entry name" value="P-loop containing nucleotide triphosphate hydrolases"/>
    <property type="match status" value="1"/>
</dbReference>
<evidence type="ECO:0000256" key="7">
    <source>
        <dbReference type="ARBA" id="ARBA00022840"/>
    </source>
</evidence>
<dbReference type="Proteomes" id="UP000446657">
    <property type="component" value="Unassembled WGS sequence"/>
</dbReference>
<keyword evidence="2 8" id="KW-0479">Metal-binding</keyword>
<evidence type="ECO:0000313" key="15">
    <source>
        <dbReference type="Proteomes" id="UP000049979"/>
    </source>
</evidence>
<dbReference type="EC" id="2.7.4.3" evidence="8 10"/>
<comment type="catalytic activity">
    <reaction evidence="8 10">
        <text>AMP + ATP = 2 ADP</text>
        <dbReference type="Rhea" id="RHEA:12973"/>
        <dbReference type="ChEBI" id="CHEBI:30616"/>
        <dbReference type="ChEBI" id="CHEBI:456215"/>
        <dbReference type="ChEBI" id="CHEBI:456216"/>
        <dbReference type="EC" id="2.7.4.3"/>
    </reaction>
</comment>
<proteinExistence type="inferred from homology"/>
<dbReference type="EMBL" id="CVRR01000082">
    <property type="protein sequence ID" value="CRL42886.1"/>
    <property type="molecule type" value="Genomic_DNA"/>
</dbReference>
<dbReference type="EMBL" id="CYXV01000012">
    <property type="protein sequence ID" value="CUN08551.1"/>
    <property type="molecule type" value="Genomic_DNA"/>
</dbReference>
<evidence type="ECO:0000256" key="8">
    <source>
        <dbReference type="HAMAP-Rule" id="MF_00235"/>
    </source>
</evidence>
<feature type="binding site" evidence="8">
    <location>
        <position position="171"/>
    </location>
    <ligand>
        <name>AMP</name>
        <dbReference type="ChEBI" id="CHEBI:456215"/>
    </ligand>
</feature>